<keyword evidence="1" id="KW-0732">Signal</keyword>
<dbReference type="EMBL" id="WHWC01000002">
    <property type="protein sequence ID" value="KAG8389166.1"/>
    <property type="molecule type" value="Genomic_DNA"/>
</dbReference>
<dbReference type="AlphaFoldDB" id="A0AAV6Y1R6"/>
<organism evidence="2 3">
    <name type="scientific">Buddleja alternifolia</name>
    <dbReference type="NCBI Taxonomy" id="168488"/>
    <lineage>
        <taxon>Eukaryota</taxon>
        <taxon>Viridiplantae</taxon>
        <taxon>Streptophyta</taxon>
        <taxon>Embryophyta</taxon>
        <taxon>Tracheophyta</taxon>
        <taxon>Spermatophyta</taxon>
        <taxon>Magnoliopsida</taxon>
        <taxon>eudicotyledons</taxon>
        <taxon>Gunneridae</taxon>
        <taxon>Pentapetalae</taxon>
        <taxon>asterids</taxon>
        <taxon>lamiids</taxon>
        <taxon>Lamiales</taxon>
        <taxon>Scrophulariaceae</taxon>
        <taxon>Buddlejeae</taxon>
        <taxon>Buddleja</taxon>
    </lineage>
</organism>
<proteinExistence type="predicted"/>
<reference evidence="2" key="1">
    <citation type="submission" date="2019-10" db="EMBL/GenBank/DDBJ databases">
        <authorList>
            <person name="Zhang R."/>
            <person name="Pan Y."/>
            <person name="Wang J."/>
            <person name="Ma R."/>
            <person name="Yu S."/>
        </authorList>
    </citation>
    <scope>NUCLEOTIDE SEQUENCE</scope>
    <source>
        <strain evidence="2">LA-IB0</strain>
        <tissue evidence="2">Leaf</tissue>
    </source>
</reference>
<gene>
    <name evidence="2" type="ORF">BUALT_Bualt02G0200800</name>
</gene>
<feature type="signal peptide" evidence="1">
    <location>
        <begin position="1"/>
        <end position="22"/>
    </location>
</feature>
<name>A0AAV6Y1R6_9LAMI</name>
<evidence type="ECO:0000313" key="2">
    <source>
        <dbReference type="EMBL" id="KAG8389166.1"/>
    </source>
</evidence>
<keyword evidence="3" id="KW-1185">Reference proteome</keyword>
<feature type="chain" id="PRO_5043820869" evidence="1">
    <location>
        <begin position="23"/>
        <end position="110"/>
    </location>
</feature>
<dbReference type="Proteomes" id="UP000826271">
    <property type="component" value="Unassembled WGS sequence"/>
</dbReference>
<evidence type="ECO:0000313" key="3">
    <source>
        <dbReference type="Proteomes" id="UP000826271"/>
    </source>
</evidence>
<comment type="caution">
    <text evidence="2">The sequence shown here is derived from an EMBL/GenBank/DDBJ whole genome shotgun (WGS) entry which is preliminary data.</text>
</comment>
<sequence length="110" mass="12243">MCHHINLLSLHYTCCFFTVVLSKMCHTPTALSNLTLLSDSRGLLGLIALHSNGDRSFSLPEIFIRSLQDGKQLEDGRLLYSGEVYSSLGAQVKTKIQDKLSQSDAETLHY</sequence>
<protein>
    <submittedName>
        <fullName evidence="2">Uncharacterized protein</fullName>
    </submittedName>
</protein>
<evidence type="ECO:0000256" key="1">
    <source>
        <dbReference type="SAM" id="SignalP"/>
    </source>
</evidence>
<accession>A0AAV6Y1R6</accession>